<organism evidence="2 3">
    <name type="scientific">Batillaria attramentaria</name>
    <dbReference type="NCBI Taxonomy" id="370345"/>
    <lineage>
        <taxon>Eukaryota</taxon>
        <taxon>Metazoa</taxon>
        <taxon>Spiralia</taxon>
        <taxon>Lophotrochozoa</taxon>
        <taxon>Mollusca</taxon>
        <taxon>Gastropoda</taxon>
        <taxon>Caenogastropoda</taxon>
        <taxon>Sorbeoconcha</taxon>
        <taxon>Cerithioidea</taxon>
        <taxon>Batillariidae</taxon>
        <taxon>Batillaria</taxon>
    </lineage>
</organism>
<reference evidence="2 3" key="1">
    <citation type="journal article" date="2023" name="Sci. Data">
        <title>Genome assembly of the Korean intertidal mud-creeper Batillaria attramentaria.</title>
        <authorList>
            <person name="Patra A.K."/>
            <person name="Ho P.T."/>
            <person name="Jun S."/>
            <person name="Lee S.J."/>
            <person name="Kim Y."/>
            <person name="Won Y.J."/>
        </authorList>
    </citation>
    <scope>NUCLEOTIDE SEQUENCE [LARGE SCALE GENOMIC DNA]</scope>
    <source>
        <strain evidence="2">Wonlab-2016</strain>
    </source>
</reference>
<keyword evidence="1" id="KW-0472">Membrane</keyword>
<proteinExistence type="predicted"/>
<sequence>MAGVGWLSPCLLAALSVFVTTGQCAFLPIAGKISYMRNRRVLLDGIPVFQFPDEITNPEQTTGGKLPARGQIVKITGATGYVALCEFQVDECTTDSYGVDCEETCSSGCRANGGSTTCDSISGNCTQGCEREWWGGRCNMSCPSRCAVQCDRDTGDCAECRDNFAPPDCQ</sequence>
<feature type="non-terminal residue" evidence="2">
    <location>
        <position position="170"/>
    </location>
</feature>
<name>A0ABD0KHU0_9CAEN</name>
<evidence type="ECO:0000313" key="2">
    <source>
        <dbReference type="EMBL" id="KAK7486579.1"/>
    </source>
</evidence>
<feature type="transmembrane region" description="Helical" evidence="1">
    <location>
        <begin position="6"/>
        <end position="30"/>
    </location>
</feature>
<keyword evidence="1" id="KW-0812">Transmembrane</keyword>
<gene>
    <name evidence="2" type="ORF">BaRGS_00022245</name>
</gene>
<accession>A0ABD0KHU0</accession>
<protein>
    <submittedName>
        <fullName evidence="2">Uncharacterized protein</fullName>
    </submittedName>
</protein>
<dbReference type="Proteomes" id="UP001519460">
    <property type="component" value="Unassembled WGS sequence"/>
</dbReference>
<dbReference type="AlphaFoldDB" id="A0ABD0KHU0"/>
<comment type="caution">
    <text evidence="2">The sequence shown here is derived from an EMBL/GenBank/DDBJ whole genome shotgun (WGS) entry which is preliminary data.</text>
</comment>
<keyword evidence="1" id="KW-1133">Transmembrane helix</keyword>
<dbReference type="EMBL" id="JACVVK020000177">
    <property type="protein sequence ID" value="KAK7486579.1"/>
    <property type="molecule type" value="Genomic_DNA"/>
</dbReference>
<keyword evidence="3" id="KW-1185">Reference proteome</keyword>
<evidence type="ECO:0000313" key="3">
    <source>
        <dbReference type="Proteomes" id="UP001519460"/>
    </source>
</evidence>
<evidence type="ECO:0000256" key="1">
    <source>
        <dbReference type="SAM" id="Phobius"/>
    </source>
</evidence>